<dbReference type="GO" id="GO:0051865">
    <property type="term" value="P:protein autoubiquitination"/>
    <property type="evidence" value="ECO:0007669"/>
    <property type="project" value="TreeGrafter"/>
</dbReference>
<reference evidence="1" key="1">
    <citation type="journal article" date="2020" name="Stud. Mycol.">
        <title>101 Dothideomycetes genomes: a test case for predicting lifestyles and emergence of pathogens.</title>
        <authorList>
            <person name="Haridas S."/>
            <person name="Albert R."/>
            <person name="Binder M."/>
            <person name="Bloem J."/>
            <person name="Labutti K."/>
            <person name="Salamov A."/>
            <person name="Andreopoulos B."/>
            <person name="Baker S."/>
            <person name="Barry K."/>
            <person name="Bills G."/>
            <person name="Bluhm B."/>
            <person name="Cannon C."/>
            <person name="Castanera R."/>
            <person name="Culley D."/>
            <person name="Daum C."/>
            <person name="Ezra D."/>
            <person name="Gonzalez J."/>
            <person name="Henrissat B."/>
            <person name="Kuo A."/>
            <person name="Liang C."/>
            <person name="Lipzen A."/>
            <person name="Lutzoni F."/>
            <person name="Magnuson J."/>
            <person name="Mondo S."/>
            <person name="Nolan M."/>
            <person name="Ohm R."/>
            <person name="Pangilinan J."/>
            <person name="Park H.-J."/>
            <person name="Ramirez L."/>
            <person name="Alfaro M."/>
            <person name="Sun H."/>
            <person name="Tritt A."/>
            <person name="Yoshinaga Y."/>
            <person name="Zwiers L.-H."/>
            <person name="Turgeon B."/>
            <person name="Goodwin S."/>
            <person name="Spatafora J."/>
            <person name="Crous P."/>
            <person name="Grigoriev I."/>
        </authorList>
    </citation>
    <scope>NUCLEOTIDE SEQUENCE</scope>
    <source>
        <strain evidence="1">CBS 262.69</strain>
    </source>
</reference>
<dbReference type="GO" id="GO:0006513">
    <property type="term" value="P:protein monoubiquitination"/>
    <property type="evidence" value="ECO:0007669"/>
    <property type="project" value="TreeGrafter"/>
</dbReference>
<gene>
    <name evidence="1" type="ORF">EJ06DRAFT_482129</name>
</gene>
<evidence type="ECO:0008006" key="3">
    <source>
        <dbReference type="Google" id="ProtNLM"/>
    </source>
</evidence>
<dbReference type="GO" id="GO:0031624">
    <property type="term" value="F:ubiquitin conjugating enzyme binding"/>
    <property type="evidence" value="ECO:0007669"/>
    <property type="project" value="TreeGrafter"/>
</dbReference>
<dbReference type="GO" id="GO:0005634">
    <property type="term" value="C:nucleus"/>
    <property type="evidence" value="ECO:0007669"/>
    <property type="project" value="TreeGrafter"/>
</dbReference>
<keyword evidence="2" id="KW-1185">Reference proteome</keyword>
<accession>A0A6G1HNT3</accession>
<evidence type="ECO:0000313" key="2">
    <source>
        <dbReference type="Proteomes" id="UP000799640"/>
    </source>
</evidence>
<dbReference type="InterPro" id="IPR019193">
    <property type="entry name" value="UBQ-conj_enz_E2-bd_prot"/>
</dbReference>
<dbReference type="GO" id="GO:0043161">
    <property type="term" value="P:proteasome-mediated ubiquitin-dependent protein catabolic process"/>
    <property type="evidence" value="ECO:0007669"/>
    <property type="project" value="TreeGrafter"/>
</dbReference>
<dbReference type="PANTHER" id="PTHR31531:SF2">
    <property type="entry name" value="E3 UBIQUITIN-PROTEIN LIGASE E3D"/>
    <property type="match status" value="1"/>
</dbReference>
<dbReference type="EMBL" id="ML996703">
    <property type="protein sequence ID" value="KAF2397415.1"/>
    <property type="molecule type" value="Genomic_DNA"/>
</dbReference>
<dbReference type="GO" id="GO:0005829">
    <property type="term" value="C:cytosol"/>
    <property type="evidence" value="ECO:0007669"/>
    <property type="project" value="TreeGrafter"/>
</dbReference>
<protein>
    <recommendedName>
        <fullName evidence="3">Ubiquitin-conjugating enzyme E2-binding protein</fullName>
    </recommendedName>
</protein>
<dbReference type="GO" id="GO:0000151">
    <property type="term" value="C:ubiquitin ligase complex"/>
    <property type="evidence" value="ECO:0007669"/>
    <property type="project" value="TreeGrafter"/>
</dbReference>
<evidence type="ECO:0000313" key="1">
    <source>
        <dbReference type="EMBL" id="KAF2397415.1"/>
    </source>
</evidence>
<dbReference type="GO" id="GO:0000209">
    <property type="term" value="P:protein polyubiquitination"/>
    <property type="evidence" value="ECO:0007669"/>
    <property type="project" value="TreeGrafter"/>
</dbReference>
<dbReference type="Proteomes" id="UP000799640">
    <property type="component" value="Unassembled WGS sequence"/>
</dbReference>
<sequence>MADEKPDPITLYAELLTNLRTCTFFASLNTDSNAETRATMASDGQTVTVTHEGQEATMRLPMTMGGGGEAALMLPANPSKELTMRLVLTERETGLICFDETSEDLVPWGADRVKGRVVCRCGRELVQGVQEWRDLPREGWAEMMDFWHCHKPHEEGDHKDVAAKKGYGASRGVTALESIGLVGLTYFVVSEQDCTGIKASRFFHSHDGRARLRCEKCDSVVGVVDKLAEGWRLYKWAVGVKTGDEVETFKVQKWVTALLGAGIENSGGRRFVVEDEDEGGEKGALLLWVFTDDLAFSSSVGHTERQDPTRAMKIFWKRIPNPKQLLEEHHFQYEHLPLPTNVYTDIEATLERSADMLPQSARKFQDWDVGMLEKFGNRDLGFESVEDGSVEEATGQMSGLNMGEMEAMETAAEREVKMVEGGEGLLE</sequence>
<dbReference type="GO" id="GO:0030332">
    <property type="term" value="F:cyclin binding"/>
    <property type="evidence" value="ECO:0007669"/>
    <property type="project" value="TreeGrafter"/>
</dbReference>
<dbReference type="GO" id="GO:0061630">
    <property type="term" value="F:ubiquitin protein ligase activity"/>
    <property type="evidence" value="ECO:0007669"/>
    <property type="project" value="TreeGrafter"/>
</dbReference>
<proteinExistence type="predicted"/>
<dbReference type="AlphaFoldDB" id="A0A6G1HNT3"/>
<dbReference type="PANTHER" id="PTHR31531">
    <property type="entry name" value="E3 UBIQUITIN-PROTEIN LIGASE E3D FAMILY MEMBER"/>
    <property type="match status" value="1"/>
</dbReference>
<name>A0A6G1HNT3_9PEZI</name>
<dbReference type="Pfam" id="PF09814">
    <property type="entry name" value="HECT_2"/>
    <property type="match status" value="1"/>
</dbReference>
<dbReference type="OrthoDB" id="386949at2759"/>
<organism evidence="1 2">
    <name type="scientific">Trichodelitschia bisporula</name>
    <dbReference type="NCBI Taxonomy" id="703511"/>
    <lineage>
        <taxon>Eukaryota</taxon>
        <taxon>Fungi</taxon>
        <taxon>Dikarya</taxon>
        <taxon>Ascomycota</taxon>
        <taxon>Pezizomycotina</taxon>
        <taxon>Dothideomycetes</taxon>
        <taxon>Dothideomycetes incertae sedis</taxon>
        <taxon>Phaeotrichales</taxon>
        <taxon>Phaeotrichaceae</taxon>
        <taxon>Trichodelitschia</taxon>
    </lineage>
</organism>